<feature type="transmembrane region" description="Helical" evidence="1">
    <location>
        <begin position="82"/>
        <end position="102"/>
    </location>
</feature>
<feature type="transmembrane region" description="Helical" evidence="1">
    <location>
        <begin position="108"/>
        <end position="126"/>
    </location>
</feature>
<sequence length="169" mass="18496">MFEPLPDLLEVYRAIPGPMLFGVALAVVAPVVSGTWAHLRHWWLNKRLERRLARDGYMLVEEHRDHLFAIGDEPAPIDWSAIALNALINVLLVGAAGMMFALGREWEWEIALLGAGILGMLFGLWCRMNAPEPDPFGPPETTIPVEAIFGFAGAIALVGTVVAALVFLV</sequence>
<dbReference type="AlphaFoldDB" id="A0A4Q2KM24"/>
<evidence type="ECO:0000313" key="3">
    <source>
        <dbReference type="Proteomes" id="UP000293623"/>
    </source>
</evidence>
<keyword evidence="1" id="KW-1133">Transmembrane helix</keyword>
<keyword evidence="3" id="KW-1185">Reference proteome</keyword>
<dbReference type="RefSeq" id="WP_129524849.1">
    <property type="nucleotide sequence ID" value="NZ_SDPV01000002.1"/>
</dbReference>
<gene>
    <name evidence="2" type="ORF">ETX26_11680</name>
</gene>
<proteinExistence type="predicted"/>
<feature type="transmembrane region" description="Helical" evidence="1">
    <location>
        <begin position="20"/>
        <end position="39"/>
    </location>
</feature>
<evidence type="ECO:0000313" key="2">
    <source>
        <dbReference type="EMBL" id="RXZ64542.1"/>
    </source>
</evidence>
<dbReference type="EMBL" id="SDPV01000002">
    <property type="protein sequence ID" value="RXZ64542.1"/>
    <property type="molecule type" value="Genomic_DNA"/>
</dbReference>
<accession>A0A4Q2KM24</accession>
<reference evidence="2 3" key="1">
    <citation type="submission" date="2019-01" db="EMBL/GenBank/DDBJ databases">
        <title>Altererythrobacter rhizovicinus sp. nov., isolated from the rhizosphere soil of Haloxylon ammodendron.</title>
        <authorList>
            <person name="Li H.-P."/>
            <person name="Gou J.-Y."/>
            <person name="Yao D."/>
            <person name="Han Q.-Q."/>
            <person name="Shao K.-Z."/>
            <person name="Zhao Q."/>
            <person name="Zhang J.-L."/>
        </authorList>
    </citation>
    <scope>NUCLEOTIDE SEQUENCE [LARGE SCALE GENOMIC DNA]</scope>
    <source>
        <strain evidence="2 3">AY-3R</strain>
    </source>
</reference>
<feature type="transmembrane region" description="Helical" evidence="1">
    <location>
        <begin position="147"/>
        <end position="168"/>
    </location>
</feature>
<evidence type="ECO:0000256" key="1">
    <source>
        <dbReference type="SAM" id="Phobius"/>
    </source>
</evidence>
<name>A0A4Q2KM24_9SPHN</name>
<organism evidence="2 3">
    <name type="scientific">Pelagerythrobacter rhizovicinus</name>
    <dbReference type="NCBI Taxonomy" id="2268576"/>
    <lineage>
        <taxon>Bacteria</taxon>
        <taxon>Pseudomonadati</taxon>
        <taxon>Pseudomonadota</taxon>
        <taxon>Alphaproteobacteria</taxon>
        <taxon>Sphingomonadales</taxon>
        <taxon>Erythrobacteraceae</taxon>
        <taxon>Pelagerythrobacter</taxon>
    </lineage>
</organism>
<keyword evidence="1" id="KW-0472">Membrane</keyword>
<comment type="caution">
    <text evidence="2">The sequence shown here is derived from an EMBL/GenBank/DDBJ whole genome shotgun (WGS) entry which is preliminary data.</text>
</comment>
<protein>
    <submittedName>
        <fullName evidence="2">Uncharacterized protein</fullName>
    </submittedName>
</protein>
<dbReference type="Proteomes" id="UP000293623">
    <property type="component" value="Unassembled WGS sequence"/>
</dbReference>
<keyword evidence="1" id="KW-0812">Transmembrane</keyword>